<dbReference type="SUPFAM" id="SSF48239">
    <property type="entry name" value="Terpenoid cyclases/Protein prenyltransferases"/>
    <property type="match status" value="1"/>
</dbReference>
<comment type="function">
    <text evidence="9">Catalyzes the transfer of a farnesyl moiety from farnesyl diphosphate to a cysteine at the fourth position from the C-terminus of several proteins. The beta subunit is responsible for peptide-binding.</text>
</comment>
<dbReference type="GO" id="GO:0005965">
    <property type="term" value="C:protein farnesyltransferase complex"/>
    <property type="evidence" value="ECO:0007669"/>
    <property type="project" value="UniProtKB-UniRule"/>
</dbReference>
<dbReference type="GeneID" id="59236138"/>
<keyword evidence="4 9" id="KW-0637">Prenyltransferase</keyword>
<gene>
    <name evidence="11" type="ORF">HG535_0D01220</name>
</gene>
<dbReference type="Gene3D" id="1.50.10.20">
    <property type="match status" value="1"/>
</dbReference>
<evidence type="ECO:0000256" key="9">
    <source>
        <dbReference type="RuleBase" id="RU365056"/>
    </source>
</evidence>
<comment type="cofactor">
    <cofactor evidence="9">
        <name>Zn(2+)</name>
        <dbReference type="ChEBI" id="CHEBI:29105"/>
    </cofactor>
    <text evidence="9">Binds 1 zinc ion per subunit.</text>
</comment>
<keyword evidence="12" id="KW-1185">Reference proteome</keyword>
<feature type="domain" description="Prenyltransferase alpha-alpha toroid" evidence="10">
    <location>
        <begin position="71"/>
        <end position="393"/>
    </location>
</feature>
<keyword evidence="8 9" id="KW-0862">Zinc</keyword>
<organism evidence="11 12">
    <name type="scientific">Zygotorulaspora mrakii</name>
    <name type="common">Zygosaccharomyces mrakii</name>
    <dbReference type="NCBI Taxonomy" id="42260"/>
    <lineage>
        <taxon>Eukaryota</taxon>
        <taxon>Fungi</taxon>
        <taxon>Dikarya</taxon>
        <taxon>Ascomycota</taxon>
        <taxon>Saccharomycotina</taxon>
        <taxon>Saccharomycetes</taxon>
        <taxon>Saccharomycetales</taxon>
        <taxon>Saccharomycetaceae</taxon>
        <taxon>Zygotorulaspora</taxon>
    </lineage>
</organism>
<evidence type="ECO:0000313" key="11">
    <source>
        <dbReference type="EMBL" id="QLG72414.1"/>
    </source>
</evidence>
<comment type="catalytic activity">
    <reaction evidence="9">
        <text>L-cysteinyl-[protein] + (2E,6E)-farnesyl diphosphate = S-(2E,6E)-farnesyl-L-cysteinyl-[protein] + diphosphate</text>
        <dbReference type="Rhea" id="RHEA:13345"/>
        <dbReference type="Rhea" id="RHEA-COMP:10131"/>
        <dbReference type="Rhea" id="RHEA-COMP:11535"/>
        <dbReference type="ChEBI" id="CHEBI:29950"/>
        <dbReference type="ChEBI" id="CHEBI:33019"/>
        <dbReference type="ChEBI" id="CHEBI:86019"/>
        <dbReference type="ChEBI" id="CHEBI:175763"/>
    </reaction>
</comment>
<dbReference type="PANTHER" id="PTHR11774">
    <property type="entry name" value="GERANYLGERANYL TRANSFERASE TYPE BETA SUBUNIT"/>
    <property type="match status" value="1"/>
</dbReference>
<comment type="subunit">
    <text evidence="9">Heterodimer of an alpha and a beta subunit.</text>
</comment>
<dbReference type="InterPro" id="IPR001330">
    <property type="entry name" value="Prenyltrans"/>
</dbReference>
<evidence type="ECO:0000313" key="12">
    <source>
        <dbReference type="Proteomes" id="UP000509704"/>
    </source>
</evidence>
<dbReference type="KEGG" id="zmk:HG535_0D01220"/>
<keyword evidence="7" id="KW-0677">Repeat</keyword>
<dbReference type="Proteomes" id="UP000509704">
    <property type="component" value="Chromosome 4"/>
</dbReference>
<dbReference type="InterPro" id="IPR026872">
    <property type="entry name" value="FTB"/>
</dbReference>
<dbReference type="GO" id="GO:0008270">
    <property type="term" value="F:zinc ion binding"/>
    <property type="evidence" value="ECO:0007669"/>
    <property type="project" value="UniProtKB-UniRule"/>
</dbReference>
<evidence type="ECO:0000256" key="7">
    <source>
        <dbReference type="ARBA" id="ARBA00022737"/>
    </source>
</evidence>
<dbReference type="PANTHER" id="PTHR11774:SF6">
    <property type="entry name" value="PROTEIN FARNESYLTRANSFERASE SUBUNIT BETA"/>
    <property type="match status" value="1"/>
</dbReference>
<dbReference type="OrthoDB" id="10261146at2759"/>
<dbReference type="EMBL" id="CP058607">
    <property type="protein sequence ID" value="QLG72414.1"/>
    <property type="molecule type" value="Genomic_DNA"/>
</dbReference>
<protein>
    <recommendedName>
        <fullName evidence="3 9">Protein farnesyltransferase subunit beta</fullName>
        <shortName evidence="9">FTase-beta</shortName>
        <ecNumber evidence="2 9">2.5.1.58</ecNumber>
    </recommendedName>
</protein>
<evidence type="ECO:0000256" key="6">
    <source>
        <dbReference type="ARBA" id="ARBA00022723"/>
    </source>
</evidence>
<dbReference type="InterPro" id="IPR045089">
    <property type="entry name" value="PGGT1B-like"/>
</dbReference>
<proteinExistence type="inferred from homology"/>
<dbReference type="CDD" id="cd02893">
    <property type="entry name" value="FTase"/>
    <property type="match status" value="1"/>
</dbReference>
<evidence type="ECO:0000256" key="3">
    <source>
        <dbReference type="ARBA" id="ARBA00015798"/>
    </source>
</evidence>
<dbReference type="InterPro" id="IPR008930">
    <property type="entry name" value="Terpenoid_cyclase/PrenylTrfase"/>
</dbReference>
<dbReference type="EC" id="2.5.1.58" evidence="2 9"/>
<dbReference type="AlphaFoldDB" id="A0A7H9B203"/>
<keyword evidence="5 9" id="KW-0808">Transferase</keyword>
<dbReference type="GO" id="GO:0004660">
    <property type="term" value="F:protein farnesyltransferase activity"/>
    <property type="evidence" value="ECO:0007669"/>
    <property type="project" value="UniProtKB-UniRule"/>
</dbReference>
<reference evidence="11 12" key="1">
    <citation type="submission" date="2020-07" db="EMBL/GenBank/DDBJ databases">
        <title>The yeast mating-type switching endonuclease HO is a domesticated member of an unorthodox homing genetic element family.</title>
        <authorList>
            <person name="Coughlan A.Y."/>
            <person name="Lombardi L."/>
            <person name="Braun-Galleani S."/>
            <person name="Martos A.R."/>
            <person name="Galeote V."/>
            <person name="Bigey F."/>
            <person name="Dequin S."/>
            <person name="Byrne K.P."/>
            <person name="Wolfe K.H."/>
        </authorList>
    </citation>
    <scope>NUCLEOTIDE SEQUENCE [LARGE SCALE GENOMIC DNA]</scope>
    <source>
        <strain evidence="11 12">NRRL Y-6702</strain>
    </source>
</reference>
<accession>A0A7H9B203</accession>
<dbReference type="GO" id="GO:0097354">
    <property type="term" value="P:prenylation"/>
    <property type="evidence" value="ECO:0007669"/>
    <property type="project" value="UniProtKB-UniRule"/>
</dbReference>
<evidence type="ECO:0000256" key="4">
    <source>
        <dbReference type="ARBA" id="ARBA00022602"/>
    </source>
</evidence>
<evidence type="ECO:0000256" key="5">
    <source>
        <dbReference type="ARBA" id="ARBA00022679"/>
    </source>
</evidence>
<evidence type="ECO:0000256" key="8">
    <source>
        <dbReference type="ARBA" id="ARBA00022833"/>
    </source>
</evidence>
<evidence type="ECO:0000256" key="2">
    <source>
        <dbReference type="ARBA" id="ARBA00012702"/>
    </source>
</evidence>
<evidence type="ECO:0000256" key="1">
    <source>
        <dbReference type="ARBA" id="ARBA00010497"/>
    </source>
</evidence>
<dbReference type="Pfam" id="PF00432">
    <property type="entry name" value="Prenyltrans"/>
    <property type="match status" value="1"/>
</dbReference>
<comment type="similarity">
    <text evidence="1 9">Belongs to the protein prenyltransferase subunit beta family.</text>
</comment>
<keyword evidence="6 9" id="KW-0479">Metal-binding</keyword>
<evidence type="ECO:0000259" key="10">
    <source>
        <dbReference type="Pfam" id="PF00432"/>
    </source>
</evidence>
<sequence length="433" mass="48003">MPNSLSRLKFINKNLLGRKRPTIISVVKDEEKDQETIMSIMKEVETDTTIAYNEVLEKCNEQYRSKVNPVLNKDFHQMYIEGWFSHDLPPQMSALDASQPWMLYWLANSMKVLNKNGLTDEIKERIAEKVFAISPQGGPFGGGVGQLPHLASNYAAINALALCDNIGGCWDKLNLKAIYEWLMSLKQVDGCFKTCSGIGETDTRGVYCALSVASMLGIMTPELCEGVEDFLISCQNYEGGFGGCAHEDEAHGGYTFCAIASLSILAAIDRIDTSKLALWCSQRQDNAEKGFCGRSNKLVDGCYSFWIGSTASILEWHGCAECVNKEALKEYILYCCQSSKRPGLQDKPGTNPDFYHTNYVLLGLAIAENAVFITSKEGDNKSKEQVLIEEPSSATHFNSPSCLTAINPIYGLPVEELFNFSTHFRHKKSSCSS</sequence>
<dbReference type="RefSeq" id="XP_037144142.1">
    <property type="nucleotide sequence ID" value="XM_037288247.1"/>
</dbReference>
<name>A0A7H9B203_ZYGMR</name>